<dbReference type="Gene3D" id="1.25.40.10">
    <property type="entry name" value="Tetratricopeptide repeat domain"/>
    <property type="match status" value="2"/>
</dbReference>
<comment type="caution">
    <text evidence="3">The sequence shown here is derived from an EMBL/GenBank/DDBJ whole genome shotgun (WGS) entry which is preliminary data.</text>
</comment>
<feature type="compositionally biased region" description="Basic and acidic residues" evidence="1">
    <location>
        <begin position="66"/>
        <end position="83"/>
    </location>
</feature>
<evidence type="ECO:0000259" key="2">
    <source>
        <dbReference type="PROSITE" id="PS50280"/>
    </source>
</evidence>
<proteinExistence type="predicted"/>
<dbReference type="Proteomes" id="UP000266841">
    <property type="component" value="Unassembled WGS sequence"/>
</dbReference>
<reference evidence="3 4" key="1">
    <citation type="journal article" date="2012" name="Genome Biol.">
        <title>Genome and low-iron response of an oceanic diatom adapted to chronic iron limitation.</title>
        <authorList>
            <person name="Lommer M."/>
            <person name="Specht M."/>
            <person name="Roy A.S."/>
            <person name="Kraemer L."/>
            <person name="Andreson R."/>
            <person name="Gutowska M.A."/>
            <person name="Wolf J."/>
            <person name="Bergner S.V."/>
            <person name="Schilhabel M.B."/>
            <person name="Klostermeier U.C."/>
            <person name="Beiko R.G."/>
            <person name="Rosenstiel P."/>
            <person name="Hippler M."/>
            <person name="Laroche J."/>
        </authorList>
    </citation>
    <scope>NUCLEOTIDE SEQUENCE [LARGE SCALE GENOMIC DNA]</scope>
    <source>
        <strain evidence="3 4">CCMP1005</strain>
    </source>
</reference>
<dbReference type="PANTHER" id="PTHR47643:SF2">
    <property type="entry name" value="TPR DOMAIN PROTEIN (AFU_ORTHOLOGUE AFUA_5G12710)"/>
    <property type="match status" value="1"/>
</dbReference>
<keyword evidence="4" id="KW-1185">Reference proteome</keyword>
<accession>K0T4E0</accession>
<dbReference type="SMART" id="SM00028">
    <property type="entry name" value="TPR"/>
    <property type="match status" value="3"/>
</dbReference>
<dbReference type="PROSITE" id="PS50280">
    <property type="entry name" value="SET"/>
    <property type="match status" value="1"/>
</dbReference>
<dbReference type="PANTHER" id="PTHR47643">
    <property type="entry name" value="TPR DOMAIN PROTEIN (AFU_ORTHOLOGUE AFUA_5G12710)"/>
    <property type="match status" value="1"/>
</dbReference>
<dbReference type="AlphaFoldDB" id="K0T4E0"/>
<evidence type="ECO:0000313" key="3">
    <source>
        <dbReference type="EMBL" id="EJK72565.1"/>
    </source>
</evidence>
<sequence>MHGQRDEQFLASFNFGAHGEEPESDPAEPFAVPTRWRLRLRYFPVDAVWGEGGPEARGCRPGTGRPDADNTEERGRQERRQLRWRVQDDNARGPLQLGGGGENKNQAISDVKRSEELAKPATPRCEIFTIKSQTTTVASRIEGGEKDIILLRRSVSRTMVLSTKERKRLLQLIILEYLPANVRSEYQSMSSTSAKVLRDALDSMITQHVVHCYHERALSPIELPQMTTASDSCPLSQLVMRDSSVPLFVEIPEEIKQRLRLWGYELPQFMMSFKIQEFESQAADAYAKLLSCEVGEFSQSTVIATKTGSPVFRWESLREMSVRDLKLFESCKGSVLRGTLVTSPLMMTGATTFLQDHHGDIIQLGLYNFVPGKMSRLDRFEYVRKHLRKGTRVAIAEPFLKIFYDGGRGVRVDDPRELQLGADDTAILSMSSYREEGNMFYKKKMHLAAIESYTTGLRKDTFVPTLLSNRAQAYIVLKNWPQAIADAAASLSIRPDCKKTYKRYIKALEKTSHRDVSELLRSALEPSSWSIEGDVEKSAEMLKSDGNTAFKRGNYAEAINCYTLALLASDKVVRTMLSNWAAACLELESFHEALAAAAASLRIWLNEFETARGVLSTFPGSANAIDDLMLTLSRYTKALESDDNGAALINFSSAHMYPDYVSPNVETFLCPDPAIGRGVRARYSLQARQLILIESPIASSNTDAMKESVISFTFDKNRTVNDASQSLLESHVVHRMKRDQLIVERLSNLTDGKMPRPLVSMEDLVNSINAGGAPPLLPPLPQYFSDKRYLSTDQVRDILHTNSFGSFNEANLAPDNATKKGSNIYSALSLFNHSSTPNCTLAQSCGSSCAVLALRNIGEGEELTISYHHDPDVLKCKWNIG</sequence>
<organism evidence="3 4">
    <name type="scientific">Thalassiosira oceanica</name>
    <name type="common">Marine diatom</name>
    <dbReference type="NCBI Taxonomy" id="159749"/>
    <lineage>
        <taxon>Eukaryota</taxon>
        <taxon>Sar</taxon>
        <taxon>Stramenopiles</taxon>
        <taxon>Ochrophyta</taxon>
        <taxon>Bacillariophyta</taxon>
        <taxon>Coscinodiscophyceae</taxon>
        <taxon>Thalassiosirophycidae</taxon>
        <taxon>Thalassiosirales</taxon>
        <taxon>Thalassiosiraceae</taxon>
        <taxon>Thalassiosira</taxon>
    </lineage>
</organism>
<evidence type="ECO:0000256" key="1">
    <source>
        <dbReference type="SAM" id="MobiDB-lite"/>
    </source>
</evidence>
<dbReference type="InterPro" id="IPR046341">
    <property type="entry name" value="SET_dom_sf"/>
</dbReference>
<dbReference type="SUPFAM" id="SSF48452">
    <property type="entry name" value="TPR-like"/>
    <property type="match status" value="2"/>
</dbReference>
<dbReference type="Gene3D" id="2.170.270.10">
    <property type="entry name" value="SET domain"/>
    <property type="match status" value="1"/>
</dbReference>
<dbReference type="eggNOG" id="KOG4648">
    <property type="taxonomic scope" value="Eukaryota"/>
</dbReference>
<dbReference type="EMBL" id="AGNL01005648">
    <property type="protein sequence ID" value="EJK72565.1"/>
    <property type="molecule type" value="Genomic_DNA"/>
</dbReference>
<evidence type="ECO:0000313" key="4">
    <source>
        <dbReference type="Proteomes" id="UP000266841"/>
    </source>
</evidence>
<dbReference type="Pfam" id="PF00856">
    <property type="entry name" value="SET"/>
    <property type="match status" value="1"/>
</dbReference>
<name>K0T4E0_THAOC</name>
<dbReference type="OrthoDB" id="68936at2759"/>
<feature type="domain" description="SET" evidence="2">
    <location>
        <begin position="663"/>
        <end position="868"/>
    </location>
</feature>
<feature type="region of interest" description="Disordered" evidence="1">
    <location>
        <begin position="1"/>
        <end position="29"/>
    </location>
</feature>
<feature type="region of interest" description="Disordered" evidence="1">
    <location>
        <begin position="51"/>
        <end position="83"/>
    </location>
</feature>
<dbReference type="InterPro" id="IPR019734">
    <property type="entry name" value="TPR_rpt"/>
</dbReference>
<dbReference type="InterPro" id="IPR053209">
    <property type="entry name" value="Gramillin-biosynth_MTr"/>
</dbReference>
<dbReference type="SUPFAM" id="SSF82199">
    <property type="entry name" value="SET domain"/>
    <property type="match status" value="1"/>
</dbReference>
<dbReference type="InterPro" id="IPR001214">
    <property type="entry name" value="SET_dom"/>
</dbReference>
<protein>
    <recommendedName>
        <fullName evidence="2">SET domain-containing protein</fullName>
    </recommendedName>
</protein>
<gene>
    <name evidence="3" type="ORF">THAOC_05891</name>
</gene>
<dbReference type="InterPro" id="IPR011990">
    <property type="entry name" value="TPR-like_helical_dom_sf"/>
</dbReference>